<sequence length="159" mass="18155">MNSRLFRQVEMGRKKLNIMIIDGNNEDLKLLCNEIPRYSERHRFEFRTRVASHGKAGLQIVSSLLGTPDQIDIILFDISTTRQEDLDALGRLSSIALTEKMFVFLMSNNLDDDILCIAKAKRAIAIEKKPNSQYKIDLVIDRMVSVCTEITTEAYVLDC</sequence>
<keyword evidence="4" id="KW-1185">Reference proteome</keyword>
<dbReference type="Gene3D" id="3.40.50.2300">
    <property type="match status" value="1"/>
</dbReference>
<dbReference type="PROSITE" id="PS50110">
    <property type="entry name" value="RESPONSE_REGULATORY"/>
    <property type="match status" value="1"/>
</dbReference>
<comment type="caution">
    <text evidence="3">The sequence shown here is derived from an EMBL/GenBank/DDBJ whole genome shotgun (WGS) entry which is preliminary data.</text>
</comment>
<dbReference type="EMBL" id="JALNMJ010000020">
    <property type="protein sequence ID" value="MCK7614954.1"/>
    <property type="molecule type" value="Genomic_DNA"/>
</dbReference>
<keyword evidence="1" id="KW-0597">Phosphoprotein</keyword>
<dbReference type="Proteomes" id="UP001431221">
    <property type="component" value="Unassembled WGS sequence"/>
</dbReference>
<evidence type="ECO:0000256" key="1">
    <source>
        <dbReference type="PROSITE-ProRule" id="PRU00169"/>
    </source>
</evidence>
<protein>
    <recommendedName>
        <fullName evidence="2">Response regulatory domain-containing protein</fullName>
    </recommendedName>
</protein>
<organism evidence="3 4">
    <name type="scientific">Roseibium sediminicola</name>
    <dbReference type="NCBI Taxonomy" id="2933272"/>
    <lineage>
        <taxon>Bacteria</taxon>
        <taxon>Pseudomonadati</taxon>
        <taxon>Pseudomonadota</taxon>
        <taxon>Alphaproteobacteria</taxon>
        <taxon>Hyphomicrobiales</taxon>
        <taxon>Stappiaceae</taxon>
        <taxon>Roseibium</taxon>
    </lineage>
</organism>
<dbReference type="RefSeq" id="WP_248157836.1">
    <property type="nucleotide sequence ID" value="NZ_JALNMJ010000020.1"/>
</dbReference>
<dbReference type="InterPro" id="IPR001789">
    <property type="entry name" value="Sig_transdc_resp-reg_receiver"/>
</dbReference>
<feature type="modified residue" description="4-aspartylphosphate" evidence="1">
    <location>
        <position position="77"/>
    </location>
</feature>
<gene>
    <name evidence="3" type="ORF">M0H32_22535</name>
</gene>
<accession>A0ABT0GZU8</accession>
<name>A0ABT0GZU8_9HYPH</name>
<evidence type="ECO:0000313" key="3">
    <source>
        <dbReference type="EMBL" id="MCK7614954.1"/>
    </source>
</evidence>
<dbReference type="SUPFAM" id="SSF52172">
    <property type="entry name" value="CheY-like"/>
    <property type="match status" value="1"/>
</dbReference>
<feature type="domain" description="Response regulatory" evidence="2">
    <location>
        <begin position="17"/>
        <end position="144"/>
    </location>
</feature>
<evidence type="ECO:0000259" key="2">
    <source>
        <dbReference type="PROSITE" id="PS50110"/>
    </source>
</evidence>
<evidence type="ECO:0000313" key="4">
    <source>
        <dbReference type="Proteomes" id="UP001431221"/>
    </source>
</evidence>
<reference evidence="3" key="1">
    <citation type="submission" date="2022-04" db="EMBL/GenBank/DDBJ databases">
        <title>Roseibium sp. CAU 1639 isolated from mud.</title>
        <authorList>
            <person name="Kim W."/>
        </authorList>
    </citation>
    <scope>NUCLEOTIDE SEQUENCE</scope>
    <source>
        <strain evidence="3">CAU 1639</strain>
    </source>
</reference>
<dbReference type="InterPro" id="IPR011006">
    <property type="entry name" value="CheY-like_superfamily"/>
</dbReference>
<proteinExistence type="predicted"/>